<dbReference type="AlphaFoldDB" id="A0A345XXL9"/>
<keyword evidence="4" id="KW-1185">Reference proteome</keyword>
<dbReference type="RefSeq" id="WP_208883295.1">
    <property type="nucleotide sequence ID" value="NZ_CP031320.1"/>
</dbReference>
<evidence type="ECO:0000256" key="2">
    <source>
        <dbReference type="SAM" id="SignalP"/>
    </source>
</evidence>
<evidence type="ECO:0000313" key="4">
    <source>
        <dbReference type="Proteomes" id="UP000254425"/>
    </source>
</evidence>
<keyword evidence="2" id="KW-0732">Signal</keyword>
<feature type="compositionally biased region" description="Basic and acidic residues" evidence="1">
    <location>
        <begin position="69"/>
        <end position="79"/>
    </location>
</feature>
<feature type="region of interest" description="Disordered" evidence="1">
    <location>
        <begin position="197"/>
        <end position="260"/>
    </location>
</feature>
<dbReference type="KEGG" id="sarm:DVA86_31180"/>
<proteinExistence type="predicted"/>
<organism evidence="3 4">
    <name type="scientific">Streptomyces armeniacus</name>
    <dbReference type="NCBI Taxonomy" id="83291"/>
    <lineage>
        <taxon>Bacteria</taxon>
        <taxon>Bacillati</taxon>
        <taxon>Actinomycetota</taxon>
        <taxon>Actinomycetes</taxon>
        <taxon>Kitasatosporales</taxon>
        <taxon>Streptomycetaceae</taxon>
        <taxon>Streptomyces</taxon>
    </lineage>
</organism>
<name>A0A345XXL9_9ACTN</name>
<protein>
    <recommendedName>
        <fullName evidence="5">Lipoprotein</fullName>
    </recommendedName>
</protein>
<feature type="region of interest" description="Disordered" evidence="1">
    <location>
        <begin position="41"/>
        <end position="86"/>
    </location>
</feature>
<feature type="compositionally biased region" description="Low complexity" evidence="1">
    <location>
        <begin position="50"/>
        <end position="63"/>
    </location>
</feature>
<evidence type="ECO:0000256" key="1">
    <source>
        <dbReference type="SAM" id="MobiDB-lite"/>
    </source>
</evidence>
<dbReference type="Proteomes" id="UP000254425">
    <property type="component" value="Chromosome"/>
</dbReference>
<evidence type="ECO:0000313" key="3">
    <source>
        <dbReference type="EMBL" id="AXK36385.1"/>
    </source>
</evidence>
<feature type="chain" id="PRO_5016922919" description="Lipoprotein" evidence="2">
    <location>
        <begin position="37"/>
        <end position="260"/>
    </location>
</feature>
<feature type="compositionally biased region" description="Pro residues" evidence="1">
    <location>
        <begin position="241"/>
        <end position="250"/>
    </location>
</feature>
<feature type="signal peptide" evidence="2">
    <location>
        <begin position="1"/>
        <end position="36"/>
    </location>
</feature>
<sequence length="260" mass="26823">MHTVPVRTTGPAPRTPRGRVRVPAVAALLLAGAAAAAGCAAEGGARDGGPAPSLSAPPSASPLWPEHTPPTEDERERVTEPYAPVKATVPAGGLREMEVRDLILRDPNVPGRFAAGLKRCPGQPCGLREPVHRDLTGDGEDELLVALDEPDSGLTLIEVYRADGRTVQPVLVSWGVSGMTSAVIGRDLVITGLSVGAGPGTEGRVTTRYRWNGTQMRPVPPETGQRGAPDGDIDSVVPVPEASPAPPETSPAPRGASPAP</sequence>
<gene>
    <name evidence="3" type="ORF">DVA86_31180</name>
</gene>
<dbReference type="EMBL" id="CP031320">
    <property type="protein sequence ID" value="AXK36385.1"/>
    <property type="molecule type" value="Genomic_DNA"/>
</dbReference>
<evidence type="ECO:0008006" key="5">
    <source>
        <dbReference type="Google" id="ProtNLM"/>
    </source>
</evidence>
<accession>A0A345XXL9</accession>
<reference evidence="3 4" key="1">
    <citation type="submission" date="2018-07" db="EMBL/GenBank/DDBJ databases">
        <title>Draft genome of the type strain Streptomyces armeniacus ATCC 15676.</title>
        <authorList>
            <person name="Labana P."/>
            <person name="Gosse J.T."/>
            <person name="Boddy C.N."/>
        </authorList>
    </citation>
    <scope>NUCLEOTIDE SEQUENCE [LARGE SCALE GENOMIC DNA]</scope>
    <source>
        <strain evidence="3 4">ATCC 15676</strain>
    </source>
</reference>